<keyword evidence="13" id="KW-1185">Reference proteome</keyword>
<feature type="domain" description="PPIase FKBP-type" evidence="11">
    <location>
        <begin position="7"/>
        <end position="101"/>
    </location>
</feature>
<organism evidence="12 13">
    <name type="scientific">Taibaiella soli</name>
    <dbReference type="NCBI Taxonomy" id="1649169"/>
    <lineage>
        <taxon>Bacteria</taxon>
        <taxon>Pseudomonadati</taxon>
        <taxon>Bacteroidota</taxon>
        <taxon>Chitinophagia</taxon>
        <taxon>Chitinophagales</taxon>
        <taxon>Chitinophagaceae</taxon>
        <taxon>Taibaiella</taxon>
    </lineage>
</organism>
<keyword evidence="4" id="KW-0963">Cytoplasm</keyword>
<dbReference type="PROSITE" id="PS50059">
    <property type="entry name" value="FKBP_PPIASE"/>
    <property type="match status" value="1"/>
</dbReference>
<gene>
    <name evidence="12" type="ORF">DN068_16535</name>
</gene>
<accession>A0A2W2A8N7</accession>
<dbReference type="PANTHER" id="PTHR47861">
    <property type="entry name" value="FKBP-TYPE PEPTIDYL-PROLYL CIS-TRANS ISOMERASE SLYD"/>
    <property type="match status" value="1"/>
</dbReference>
<evidence type="ECO:0000259" key="11">
    <source>
        <dbReference type="PROSITE" id="PS50059"/>
    </source>
</evidence>
<keyword evidence="5 9" id="KW-0697">Rotamase</keyword>
<evidence type="ECO:0000256" key="9">
    <source>
        <dbReference type="PROSITE-ProRule" id="PRU00277"/>
    </source>
</evidence>
<evidence type="ECO:0000256" key="5">
    <source>
        <dbReference type="ARBA" id="ARBA00023110"/>
    </source>
</evidence>
<dbReference type="Proteomes" id="UP000248745">
    <property type="component" value="Unassembled WGS sequence"/>
</dbReference>
<evidence type="ECO:0000256" key="8">
    <source>
        <dbReference type="ARBA" id="ARBA00037071"/>
    </source>
</evidence>
<dbReference type="InterPro" id="IPR046357">
    <property type="entry name" value="PPIase_dom_sf"/>
</dbReference>
<comment type="similarity">
    <text evidence="3 10">Belongs to the FKBP-type PPIase family.</text>
</comment>
<dbReference type="RefSeq" id="WP_111000049.1">
    <property type="nucleotide sequence ID" value="NZ_QKTW01000022.1"/>
</dbReference>
<dbReference type="GO" id="GO:0042026">
    <property type="term" value="P:protein refolding"/>
    <property type="evidence" value="ECO:0007669"/>
    <property type="project" value="UniProtKB-ARBA"/>
</dbReference>
<dbReference type="GO" id="GO:0003755">
    <property type="term" value="F:peptidyl-prolyl cis-trans isomerase activity"/>
    <property type="evidence" value="ECO:0007669"/>
    <property type="project" value="UniProtKB-UniRule"/>
</dbReference>
<dbReference type="Gene3D" id="3.10.50.40">
    <property type="match status" value="1"/>
</dbReference>
<evidence type="ECO:0000256" key="3">
    <source>
        <dbReference type="ARBA" id="ARBA00006577"/>
    </source>
</evidence>
<evidence type="ECO:0000313" key="13">
    <source>
        <dbReference type="Proteomes" id="UP000248745"/>
    </source>
</evidence>
<dbReference type="EC" id="5.2.1.8" evidence="10"/>
<evidence type="ECO:0000256" key="2">
    <source>
        <dbReference type="ARBA" id="ARBA00004496"/>
    </source>
</evidence>
<dbReference type="AlphaFoldDB" id="A0A2W2A8N7"/>
<evidence type="ECO:0000313" key="12">
    <source>
        <dbReference type="EMBL" id="PZF71675.1"/>
    </source>
</evidence>
<reference evidence="12 13" key="1">
    <citation type="submission" date="2018-06" db="EMBL/GenBank/DDBJ databases">
        <title>Mucibacter soli gen. nov., sp. nov., a new member of the family Chitinophagaceae producing mucin.</title>
        <authorList>
            <person name="Kim M.-K."/>
            <person name="Park S."/>
            <person name="Kim T.-S."/>
            <person name="Joung Y."/>
            <person name="Han J.-H."/>
            <person name="Kim S.B."/>
        </authorList>
    </citation>
    <scope>NUCLEOTIDE SEQUENCE [LARGE SCALE GENOMIC DNA]</scope>
    <source>
        <strain evidence="12 13">R1-15</strain>
    </source>
</reference>
<dbReference type="EMBL" id="QKTW01000022">
    <property type="protein sequence ID" value="PZF71675.1"/>
    <property type="molecule type" value="Genomic_DNA"/>
</dbReference>
<proteinExistence type="inferred from homology"/>
<dbReference type="InterPro" id="IPR001179">
    <property type="entry name" value="PPIase_FKBP_dom"/>
</dbReference>
<keyword evidence="6" id="KW-0143">Chaperone</keyword>
<sequence>MQQVKKGDTVRVHYHGKLNDGSTFDSSDGRAPLEFVVGNGQVIKGFDDAVMSMAVGEKKTVTIPVHEAYGERSDENMVRYPITEFPADIKPEVGMELHMSDDQGHVFPVIVAEVTDDSVLLDANHPLAGEPLTFEIELVEIA</sequence>
<evidence type="ECO:0000256" key="6">
    <source>
        <dbReference type="ARBA" id="ARBA00023186"/>
    </source>
</evidence>
<name>A0A2W2A8N7_9BACT</name>
<comment type="function">
    <text evidence="8">Also involved in hydrogenase metallocenter assembly, probably by participating in the nickel insertion step. This function in hydrogenase biosynthesis requires chaperone activity and the presence of the metal-binding domain, but not PPIase activity.</text>
</comment>
<dbReference type="OrthoDB" id="9808891at2"/>
<keyword evidence="7 9" id="KW-0413">Isomerase</keyword>
<comment type="catalytic activity">
    <reaction evidence="1 9 10">
        <text>[protein]-peptidylproline (omega=180) = [protein]-peptidylproline (omega=0)</text>
        <dbReference type="Rhea" id="RHEA:16237"/>
        <dbReference type="Rhea" id="RHEA-COMP:10747"/>
        <dbReference type="Rhea" id="RHEA-COMP:10748"/>
        <dbReference type="ChEBI" id="CHEBI:83833"/>
        <dbReference type="ChEBI" id="CHEBI:83834"/>
        <dbReference type="EC" id="5.2.1.8"/>
    </reaction>
</comment>
<dbReference type="PANTHER" id="PTHR47861:SF3">
    <property type="entry name" value="FKBP-TYPE PEPTIDYL-PROLYL CIS-TRANS ISOMERASE SLYD"/>
    <property type="match status" value="1"/>
</dbReference>
<dbReference type="GO" id="GO:0005737">
    <property type="term" value="C:cytoplasm"/>
    <property type="evidence" value="ECO:0007669"/>
    <property type="project" value="UniProtKB-SubCell"/>
</dbReference>
<evidence type="ECO:0000256" key="4">
    <source>
        <dbReference type="ARBA" id="ARBA00022490"/>
    </source>
</evidence>
<evidence type="ECO:0000256" key="7">
    <source>
        <dbReference type="ARBA" id="ARBA00023235"/>
    </source>
</evidence>
<comment type="caution">
    <text evidence="12">The sequence shown here is derived from an EMBL/GenBank/DDBJ whole genome shotgun (WGS) entry which is preliminary data.</text>
</comment>
<comment type="subcellular location">
    <subcellularLocation>
        <location evidence="2">Cytoplasm</location>
    </subcellularLocation>
</comment>
<dbReference type="Pfam" id="PF00254">
    <property type="entry name" value="FKBP_C"/>
    <property type="match status" value="1"/>
</dbReference>
<evidence type="ECO:0000256" key="1">
    <source>
        <dbReference type="ARBA" id="ARBA00000971"/>
    </source>
</evidence>
<dbReference type="SUPFAM" id="SSF54534">
    <property type="entry name" value="FKBP-like"/>
    <property type="match status" value="1"/>
</dbReference>
<protein>
    <recommendedName>
        <fullName evidence="10">Peptidyl-prolyl cis-trans isomerase</fullName>
        <ecNumber evidence="10">5.2.1.8</ecNumber>
    </recommendedName>
</protein>
<evidence type="ECO:0000256" key="10">
    <source>
        <dbReference type="RuleBase" id="RU003915"/>
    </source>
</evidence>